<dbReference type="FunFam" id="3.30.40.10:FF:000005">
    <property type="entry name" value="zinc finger protein isoform X1"/>
    <property type="match status" value="1"/>
</dbReference>
<feature type="compositionally biased region" description="Low complexity" evidence="17">
    <location>
        <begin position="1"/>
        <end position="18"/>
    </location>
</feature>
<feature type="compositionally biased region" description="Acidic residues" evidence="17">
    <location>
        <begin position="160"/>
        <end position="177"/>
    </location>
</feature>
<keyword evidence="8" id="KW-0862">Zinc</keyword>
<dbReference type="InterPro" id="IPR036388">
    <property type="entry name" value="WH-like_DNA-bd_sf"/>
</dbReference>
<dbReference type="PROSITE" id="PS50016">
    <property type="entry name" value="ZF_PHD_2"/>
    <property type="match status" value="2"/>
</dbReference>
<feature type="compositionally biased region" description="Polar residues" evidence="17">
    <location>
        <begin position="489"/>
        <end position="500"/>
    </location>
</feature>
<name>A0A2S5BIX4_9BASI</name>
<dbReference type="FunFam" id="3.30.60.60:FF:000001">
    <property type="entry name" value="Histone acetyltransferase"/>
    <property type="match status" value="1"/>
</dbReference>
<evidence type="ECO:0000256" key="16">
    <source>
        <dbReference type="RuleBase" id="RU361211"/>
    </source>
</evidence>
<dbReference type="Proteomes" id="UP000237144">
    <property type="component" value="Unassembled WGS sequence"/>
</dbReference>
<feature type="compositionally biased region" description="Acidic residues" evidence="17">
    <location>
        <begin position="421"/>
        <end position="430"/>
    </location>
</feature>
<dbReference type="PROSITE" id="PS51726">
    <property type="entry name" value="MYST_HAT"/>
    <property type="match status" value="1"/>
</dbReference>
<evidence type="ECO:0000259" key="18">
    <source>
        <dbReference type="PROSITE" id="PS50016"/>
    </source>
</evidence>
<comment type="caution">
    <text evidence="20">The sequence shown here is derived from an EMBL/GenBank/DDBJ whole genome shotgun (WGS) entry which is preliminary data.</text>
</comment>
<feature type="compositionally biased region" description="Polar residues" evidence="17">
    <location>
        <begin position="1369"/>
        <end position="1380"/>
    </location>
</feature>
<evidence type="ECO:0000256" key="12">
    <source>
        <dbReference type="ARBA" id="ARBA00023163"/>
    </source>
</evidence>
<dbReference type="GO" id="GO:0004402">
    <property type="term" value="F:histone acetyltransferase activity"/>
    <property type="evidence" value="ECO:0007669"/>
    <property type="project" value="InterPro"/>
</dbReference>
<keyword evidence="21" id="KW-1185">Reference proteome</keyword>
<dbReference type="Gene3D" id="3.30.40.10">
    <property type="entry name" value="Zinc/RING finger domain, C3HC4 (zinc finger)"/>
    <property type="match status" value="1"/>
</dbReference>
<sequence>MPAEGAAPPGPAPQQQQQVDSADLGPVASTSTATATALATDPNSGLTAAMQHTLAQTTPPRANPKPGPVATPRRIGKGGVPFLPPYSPKDSLCAFCGGDKLHNRHARKEDMVSCYECGSSGHPTCLEWDDWSLVKRVKSYAWLCQECKRCEVCDEKGEDPPDTDGEPGGEPGGEEQQGEGQTGADDLMFCDACDRGWHRLCLDPPLHAVPRGKWTCPTCVHQAEFALNAILPPDKAKRERKQARPLGLVATPFAAGGHGYDAAGGGGAGSSSSPGGAGPVVVEGTRKSTRERRSAAARVSSYALVDSRSDSSSPPPPRPRYPRDSTRSTSPRHQTAGVTAGGASTHHTAGAGPPPRITFKLGGGGVGPQARSTPAKKPRVASPAVGGGASTPLFQPWLEPRFPSPPQPHPSHLGSAHPVQEEEEDDDEPVDPYGGYLDAAEADGTGRKPTDRDRERWKRARGEWERREWVLAKRVEERDGAKSREAGNANANGASVTSGASPLLGSMPGHSGAGAEGAATASVTTSTGRESRHARAAASVPTDIVLDADGDYRSAGSFSAAGPSDSYSLTADASILHSTAPNALSSSAAGNSALVPGYSLPIRPITHLRIGEFDLETWYQAPFPEEYTRVPEGVLWVCEWCLKYVKSAFESERHKLKCKMRHPPGDEIYRDGKVSVFEVDGRKAKIYCQNLCLLAKQFLDHKTLYYDVEPFLFYVVTESSPLGAKFVGYFSKEKRSPTNNVSCIMTLPVRQRRGWGNFLIDFSYLLSKKEGRVGTPERPLSDLGLLSYRNYWTLTLFQYFASLPDPLEKEIRFEDISKATSMTRDDIFFILHERKYITDLSRKPVPVPPSLDATQPGPMPALVEPAPPFVNSANAMQIDSVPKQTPVPETEAASSSAPARLAEPTAQPLETASVDAANASLQGENALGLHHAPSPAAPPLVSTLGAADGTAALPPAPAPADLTGAESAAVPNAYESQALGMAGTSQQVEIGLDGMPRLPFRGNQYTKQRERERVREAITRGEPIPSDLLHKWEVHNAEGPGPLQIIAIDPTPGRPPTAPNRGGHYRGNGWTVRKKDTSGSATPGGGRSQAAVANRPSAAVGDRAAPPPTRKLVVPSAYEIHPDRAEVQAYLDRHFETKKDWIRLRPDRLKWTPFLVTRVFGLGVDVGSTAVDGMAMQQKGDAPDHGGLGAKGDGSAFASGSNSADASVIGAGNGEPPFANGSAHGYDANAYTGTYIGYDAVDHDGEDVDAEGELDPDAVAGTGDGQAADPGSDSEEEQLFPPSSSSTDDDDSEDEGGYNPRKRPRFGGAGGRRTGSNGRGIASPQRRTSNRHLPTRQRSTSAVPARGLGDANEADTGAARRLPGRRASQAANRNLAQQASYLVDESSSDEDSARRRGLAPARGLRTVAATRGSQSPVKLPPTVPAQPASPFALTAARAAPAAPSPELYGDGPPHGSY</sequence>
<dbReference type="InterPro" id="IPR002717">
    <property type="entry name" value="HAT_MYST-type"/>
</dbReference>
<dbReference type="STRING" id="741276.A0A2S5BIX4"/>
<feature type="region of interest" description="Disordered" evidence="17">
    <location>
        <begin position="1"/>
        <end position="83"/>
    </location>
</feature>
<feature type="compositionally biased region" description="Low complexity" evidence="17">
    <location>
        <begin position="327"/>
        <end position="351"/>
    </location>
</feature>
<dbReference type="InterPro" id="IPR016181">
    <property type="entry name" value="Acyl_CoA_acyltransferase"/>
</dbReference>
<evidence type="ECO:0000256" key="17">
    <source>
        <dbReference type="SAM" id="MobiDB-lite"/>
    </source>
</evidence>
<dbReference type="GO" id="GO:0005634">
    <property type="term" value="C:nucleus"/>
    <property type="evidence" value="ECO:0007669"/>
    <property type="project" value="UniProtKB-SubCell"/>
</dbReference>
<feature type="region of interest" description="Disordered" evidence="17">
    <location>
        <begin position="842"/>
        <end position="866"/>
    </location>
</feature>
<evidence type="ECO:0000313" key="20">
    <source>
        <dbReference type="EMBL" id="POY76722.1"/>
    </source>
</evidence>
<dbReference type="GO" id="GO:0003682">
    <property type="term" value="F:chromatin binding"/>
    <property type="evidence" value="ECO:0007669"/>
    <property type="project" value="TreeGrafter"/>
</dbReference>
<dbReference type="InterPro" id="IPR050603">
    <property type="entry name" value="MYST_HAT"/>
</dbReference>
<feature type="compositionally biased region" description="Low complexity" evidence="17">
    <location>
        <begin position="516"/>
        <end position="528"/>
    </location>
</feature>
<comment type="subcellular location">
    <subcellularLocation>
        <location evidence="1 16">Nucleus</location>
    </subcellularLocation>
</comment>
<dbReference type="GO" id="GO:1990467">
    <property type="term" value="C:NuA3a histone acetyltransferase complex"/>
    <property type="evidence" value="ECO:0007669"/>
    <property type="project" value="TreeGrafter"/>
</dbReference>
<dbReference type="InterPro" id="IPR011011">
    <property type="entry name" value="Znf_FYVE_PHD"/>
</dbReference>
<evidence type="ECO:0000256" key="10">
    <source>
        <dbReference type="ARBA" id="ARBA00022990"/>
    </source>
</evidence>
<comment type="catalytic activity">
    <reaction evidence="16">
        <text>L-lysyl-[protein] + acetyl-CoA = N(6)-acetyl-L-lysyl-[protein] + CoA + H(+)</text>
        <dbReference type="Rhea" id="RHEA:45948"/>
        <dbReference type="Rhea" id="RHEA-COMP:9752"/>
        <dbReference type="Rhea" id="RHEA-COMP:10731"/>
        <dbReference type="ChEBI" id="CHEBI:15378"/>
        <dbReference type="ChEBI" id="CHEBI:29969"/>
        <dbReference type="ChEBI" id="CHEBI:57287"/>
        <dbReference type="ChEBI" id="CHEBI:57288"/>
        <dbReference type="ChEBI" id="CHEBI:61930"/>
        <dbReference type="EC" id="2.3.1.48"/>
    </reaction>
</comment>
<keyword evidence="7 15" id="KW-0863">Zinc-finger</keyword>
<protein>
    <recommendedName>
        <fullName evidence="3 16">Histone acetyltransferase</fullName>
        <ecNumber evidence="3 16">2.3.1.48</ecNumber>
    </recommendedName>
</protein>
<feature type="compositionally biased region" description="Basic and acidic residues" evidence="17">
    <location>
        <begin position="284"/>
        <end position="294"/>
    </location>
</feature>
<dbReference type="InterPro" id="IPR019787">
    <property type="entry name" value="Znf_PHD-finger"/>
</dbReference>
<evidence type="ECO:0000256" key="9">
    <source>
        <dbReference type="ARBA" id="ARBA00022853"/>
    </source>
</evidence>
<keyword evidence="4 20" id="KW-0808">Transferase</keyword>
<reference evidence="20 21" key="1">
    <citation type="journal article" date="2018" name="Front. Microbiol.">
        <title>Prospects for Fungal Bioremediation of Acidic Radioactive Waste Sites: Characterization and Genome Sequence of Rhodotorula taiwanensis MD1149.</title>
        <authorList>
            <person name="Tkavc R."/>
            <person name="Matrosova V.Y."/>
            <person name="Grichenko O.E."/>
            <person name="Gostincar C."/>
            <person name="Volpe R.P."/>
            <person name="Klimenkova P."/>
            <person name="Gaidamakova E.K."/>
            <person name="Zhou C.E."/>
            <person name="Stewart B.J."/>
            <person name="Lyman M.G."/>
            <person name="Malfatti S.A."/>
            <person name="Rubinfeld B."/>
            <person name="Courtot M."/>
            <person name="Singh J."/>
            <person name="Dalgard C.L."/>
            <person name="Hamilton T."/>
            <person name="Frey K.G."/>
            <person name="Gunde-Cimerman N."/>
            <person name="Dugan L."/>
            <person name="Daly M.J."/>
        </authorList>
    </citation>
    <scope>NUCLEOTIDE SEQUENCE [LARGE SCALE GENOMIC DNA]</scope>
    <source>
        <strain evidence="20 21">MD1149</strain>
    </source>
</reference>
<evidence type="ECO:0000256" key="13">
    <source>
        <dbReference type="ARBA" id="ARBA00023242"/>
    </source>
</evidence>
<dbReference type="FunFam" id="3.40.630.30:FF:000001">
    <property type="entry name" value="Histone acetyltransferase"/>
    <property type="match status" value="1"/>
</dbReference>
<organism evidence="20 21">
    <name type="scientific">Rhodotorula taiwanensis</name>
    <dbReference type="NCBI Taxonomy" id="741276"/>
    <lineage>
        <taxon>Eukaryota</taxon>
        <taxon>Fungi</taxon>
        <taxon>Dikarya</taxon>
        <taxon>Basidiomycota</taxon>
        <taxon>Pucciniomycotina</taxon>
        <taxon>Microbotryomycetes</taxon>
        <taxon>Sporidiobolales</taxon>
        <taxon>Sporidiobolaceae</taxon>
        <taxon>Rhodotorula</taxon>
    </lineage>
</organism>
<evidence type="ECO:0000256" key="8">
    <source>
        <dbReference type="ARBA" id="ARBA00022833"/>
    </source>
</evidence>
<dbReference type="Gene3D" id="3.30.60.60">
    <property type="entry name" value="N-acetyl transferase-like"/>
    <property type="match status" value="1"/>
</dbReference>
<feature type="compositionally biased region" description="Low complexity" evidence="17">
    <location>
        <begin position="28"/>
        <end position="40"/>
    </location>
</feature>
<dbReference type="GO" id="GO:0003712">
    <property type="term" value="F:transcription coregulator activity"/>
    <property type="evidence" value="ECO:0007669"/>
    <property type="project" value="TreeGrafter"/>
</dbReference>
<gene>
    <name evidence="20" type="ORF">BMF94_0314</name>
</gene>
<dbReference type="GO" id="GO:0006357">
    <property type="term" value="P:regulation of transcription by RNA polymerase II"/>
    <property type="evidence" value="ECO:0007669"/>
    <property type="project" value="TreeGrafter"/>
</dbReference>
<comment type="similarity">
    <text evidence="2 16">Belongs to the MYST (SAS/MOZ) family.</text>
</comment>
<evidence type="ECO:0000256" key="5">
    <source>
        <dbReference type="ARBA" id="ARBA00022723"/>
    </source>
</evidence>
<feature type="compositionally biased region" description="Basic and acidic residues" evidence="17">
    <location>
        <begin position="444"/>
        <end position="462"/>
    </location>
</feature>
<dbReference type="SUPFAM" id="SSF55729">
    <property type="entry name" value="Acyl-CoA N-acyltransferases (Nat)"/>
    <property type="match status" value="1"/>
</dbReference>
<feature type="region of interest" description="Disordered" evidence="17">
    <location>
        <begin position="264"/>
        <end position="462"/>
    </location>
</feature>
<dbReference type="Pfam" id="PF01853">
    <property type="entry name" value="MOZ_SAS"/>
    <property type="match status" value="1"/>
</dbReference>
<dbReference type="GO" id="GO:0008270">
    <property type="term" value="F:zinc ion binding"/>
    <property type="evidence" value="ECO:0007669"/>
    <property type="project" value="UniProtKB-KW"/>
</dbReference>
<keyword evidence="9" id="KW-0156">Chromatin regulator</keyword>
<keyword evidence="10" id="KW-0007">Acetylation</keyword>
<dbReference type="PANTHER" id="PTHR10615:SF161">
    <property type="entry name" value="HISTONE ACETYLTRANSFERASE KAT7"/>
    <property type="match status" value="1"/>
</dbReference>
<keyword evidence="12" id="KW-0804">Transcription</keyword>
<feature type="region of interest" description="Disordered" evidence="17">
    <location>
        <begin position="1052"/>
        <end position="1110"/>
    </location>
</feature>
<dbReference type="CDD" id="cd15526">
    <property type="entry name" value="PHD1_MOZ_d4"/>
    <property type="match status" value="1"/>
</dbReference>
<dbReference type="GO" id="GO:0031507">
    <property type="term" value="P:heterochromatin formation"/>
    <property type="evidence" value="ECO:0007669"/>
    <property type="project" value="UniProtKB-ARBA"/>
</dbReference>
<dbReference type="EMBL" id="PJQD01000002">
    <property type="protein sequence ID" value="POY76722.1"/>
    <property type="molecule type" value="Genomic_DNA"/>
</dbReference>
<dbReference type="Gene3D" id="3.40.630.30">
    <property type="match status" value="1"/>
</dbReference>
<keyword evidence="13 16" id="KW-0539">Nucleus</keyword>
<keyword evidence="20" id="KW-0012">Acyltransferase</keyword>
<dbReference type="Pfam" id="PF17772">
    <property type="entry name" value="zf-MYST"/>
    <property type="match status" value="1"/>
</dbReference>
<evidence type="ECO:0000256" key="15">
    <source>
        <dbReference type="PROSITE-ProRule" id="PRU00146"/>
    </source>
</evidence>
<evidence type="ECO:0000256" key="7">
    <source>
        <dbReference type="ARBA" id="ARBA00022771"/>
    </source>
</evidence>
<dbReference type="InterPro" id="IPR040706">
    <property type="entry name" value="Zf-MYST"/>
</dbReference>
<evidence type="ECO:0000256" key="4">
    <source>
        <dbReference type="ARBA" id="ARBA00022679"/>
    </source>
</evidence>
<evidence type="ECO:0000256" key="14">
    <source>
        <dbReference type="PIRSR" id="PIRSR602717-51"/>
    </source>
</evidence>
<evidence type="ECO:0000259" key="19">
    <source>
        <dbReference type="PROSITE" id="PS51726"/>
    </source>
</evidence>
<dbReference type="Gene3D" id="1.10.10.10">
    <property type="entry name" value="Winged helix-like DNA-binding domain superfamily/Winged helix DNA-binding domain"/>
    <property type="match status" value="1"/>
</dbReference>
<feature type="domain" description="MYST-type HAT" evidence="19">
    <location>
        <begin position="600"/>
        <end position="856"/>
    </location>
</feature>
<dbReference type="PROSITE" id="PS01359">
    <property type="entry name" value="ZF_PHD_1"/>
    <property type="match status" value="1"/>
</dbReference>
<evidence type="ECO:0000256" key="1">
    <source>
        <dbReference type="ARBA" id="ARBA00004123"/>
    </source>
</evidence>
<feature type="active site" description="Proton donor/acceptor" evidence="14">
    <location>
        <position position="777"/>
    </location>
</feature>
<feature type="region of interest" description="Disordered" evidence="17">
    <location>
        <begin position="1242"/>
        <end position="1457"/>
    </location>
</feature>
<feature type="region of interest" description="Disordered" evidence="17">
    <location>
        <begin position="882"/>
        <end position="906"/>
    </location>
</feature>
<dbReference type="InterPro" id="IPR001965">
    <property type="entry name" value="Znf_PHD"/>
</dbReference>
<dbReference type="EC" id="2.3.1.48" evidence="3 16"/>
<dbReference type="PANTHER" id="PTHR10615">
    <property type="entry name" value="HISTONE ACETYLTRANSFERASE"/>
    <property type="match status" value="1"/>
</dbReference>
<keyword evidence="11" id="KW-0805">Transcription regulation</keyword>
<evidence type="ECO:0000256" key="6">
    <source>
        <dbReference type="ARBA" id="ARBA00022737"/>
    </source>
</evidence>
<evidence type="ECO:0000256" key="11">
    <source>
        <dbReference type="ARBA" id="ARBA00023015"/>
    </source>
</evidence>
<accession>A0A2S5BIX4</accession>
<feature type="region of interest" description="Disordered" evidence="17">
    <location>
        <begin position="155"/>
        <end position="182"/>
    </location>
</feature>
<proteinExistence type="inferred from homology"/>
<feature type="compositionally biased region" description="Acidic residues" evidence="17">
    <location>
        <begin position="1244"/>
        <end position="1256"/>
    </location>
</feature>
<keyword evidence="6" id="KW-0677">Repeat</keyword>
<feature type="region of interest" description="Disordered" evidence="17">
    <location>
        <begin position="1177"/>
        <end position="1209"/>
    </location>
</feature>
<dbReference type="OrthoDB" id="787137at2759"/>
<dbReference type="InterPro" id="IPR013083">
    <property type="entry name" value="Znf_RING/FYVE/PHD"/>
</dbReference>
<dbReference type="InterPro" id="IPR019786">
    <property type="entry name" value="Zinc_finger_PHD-type_CS"/>
</dbReference>
<dbReference type="SMART" id="SM00249">
    <property type="entry name" value="PHD"/>
    <property type="match status" value="2"/>
</dbReference>
<evidence type="ECO:0000256" key="2">
    <source>
        <dbReference type="ARBA" id="ARBA00010107"/>
    </source>
</evidence>
<keyword evidence="5" id="KW-0479">Metal-binding</keyword>
<feature type="domain" description="PHD-type" evidence="18">
    <location>
        <begin position="147"/>
        <end position="222"/>
    </location>
</feature>
<dbReference type="Pfam" id="PF00628">
    <property type="entry name" value="PHD"/>
    <property type="match status" value="1"/>
</dbReference>
<feature type="region of interest" description="Disordered" evidence="17">
    <location>
        <begin position="477"/>
        <end position="538"/>
    </location>
</feature>
<evidence type="ECO:0000313" key="21">
    <source>
        <dbReference type="Proteomes" id="UP000237144"/>
    </source>
</evidence>
<feature type="domain" description="PHD-type" evidence="18">
    <location>
        <begin position="90"/>
        <end position="150"/>
    </location>
</feature>
<evidence type="ECO:0000256" key="3">
    <source>
        <dbReference type="ARBA" id="ARBA00013184"/>
    </source>
</evidence>
<feature type="compositionally biased region" description="Low complexity" evidence="17">
    <location>
        <begin position="1428"/>
        <end position="1445"/>
    </location>
</feature>
<feature type="compositionally biased region" description="Acidic residues" evidence="17">
    <location>
        <begin position="1287"/>
        <end position="1296"/>
    </location>
</feature>
<dbReference type="SUPFAM" id="SSF57903">
    <property type="entry name" value="FYVE/PHD zinc finger"/>
    <property type="match status" value="2"/>
</dbReference>